<gene>
    <name evidence="1" type="ORF">CYNAS_LOCUS4118</name>
</gene>
<accession>A0AA36GKF3</accession>
<keyword evidence="2" id="KW-1185">Reference proteome</keyword>
<dbReference type="InterPro" id="IPR011042">
    <property type="entry name" value="6-blade_b-propeller_TolB-like"/>
</dbReference>
<evidence type="ECO:0000313" key="2">
    <source>
        <dbReference type="Proteomes" id="UP001176961"/>
    </source>
</evidence>
<dbReference type="Proteomes" id="UP001176961">
    <property type="component" value="Unassembled WGS sequence"/>
</dbReference>
<reference evidence="1" key="1">
    <citation type="submission" date="2023-07" db="EMBL/GenBank/DDBJ databases">
        <authorList>
            <consortium name="CYATHOMIX"/>
        </authorList>
    </citation>
    <scope>NUCLEOTIDE SEQUENCE</scope>
    <source>
        <strain evidence="1">N/A</strain>
    </source>
</reference>
<sequence>MISLLQRLAETICLWLTVRTKDARVVYKGDFIMQWGPARVFVGRASTGLIQYGFGPTSRPFDQAHELRVSPDGDRIAVGDISKPTLFMFITYDFLYIRFQLRS</sequence>
<proteinExistence type="predicted"/>
<name>A0AA36GKF3_CYLNA</name>
<dbReference type="EMBL" id="CATQJL010000001">
    <property type="protein sequence ID" value="CAJ0592135.1"/>
    <property type="molecule type" value="Genomic_DNA"/>
</dbReference>
<organism evidence="1 2">
    <name type="scientific">Cylicocyclus nassatus</name>
    <name type="common">Nematode worm</name>
    <dbReference type="NCBI Taxonomy" id="53992"/>
    <lineage>
        <taxon>Eukaryota</taxon>
        <taxon>Metazoa</taxon>
        <taxon>Ecdysozoa</taxon>
        <taxon>Nematoda</taxon>
        <taxon>Chromadorea</taxon>
        <taxon>Rhabditida</taxon>
        <taxon>Rhabditina</taxon>
        <taxon>Rhabditomorpha</taxon>
        <taxon>Strongyloidea</taxon>
        <taxon>Strongylidae</taxon>
        <taxon>Cylicocyclus</taxon>
    </lineage>
</organism>
<dbReference type="Gene3D" id="2.120.10.30">
    <property type="entry name" value="TolB, C-terminal domain"/>
    <property type="match status" value="1"/>
</dbReference>
<protein>
    <submittedName>
        <fullName evidence="1">Uncharacterized protein</fullName>
    </submittedName>
</protein>
<comment type="caution">
    <text evidence="1">The sequence shown here is derived from an EMBL/GenBank/DDBJ whole genome shotgun (WGS) entry which is preliminary data.</text>
</comment>
<dbReference type="AlphaFoldDB" id="A0AA36GKF3"/>
<evidence type="ECO:0000313" key="1">
    <source>
        <dbReference type="EMBL" id="CAJ0592135.1"/>
    </source>
</evidence>